<dbReference type="EMBL" id="BAABGA010000058">
    <property type="protein sequence ID" value="GAA4461931.1"/>
    <property type="molecule type" value="Genomic_DNA"/>
</dbReference>
<proteinExistence type="predicted"/>
<dbReference type="Proteomes" id="UP001500840">
    <property type="component" value="Unassembled WGS sequence"/>
</dbReference>
<reference evidence="2" key="1">
    <citation type="journal article" date="2019" name="Int. J. Syst. Evol. Microbiol.">
        <title>The Global Catalogue of Microorganisms (GCM) 10K type strain sequencing project: providing services to taxonomists for standard genome sequencing and annotation.</title>
        <authorList>
            <consortium name="The Broad Institute Genomics Platform"/>
            <consortium name="The Broad Institute Genome Sequencing Center for Infectious Disease"/>
            <person name="Wu L."/>
            <person name="Ma J."/>
        </authorList>
    </citation>
    <scope>NUCLEOTIDE SEQUENCE [LARGE SCALE GENOMIC DNA]</scope>
    <source>
        <strain evidence="2">JCM 17759</strain>
    </source>
</reference>
<gene>
    <name evidence="1" type="ORF">GCM10023156_45120</name>
</gene>
<comment type="caution">
    <text evidence="1">The sequence shown here is derived from an EMBL/GenBank/DDBJ whole genome shotgun (WGS) entry which is preliminary data.</text>
</comment>
<sequence>MLLFKLSEQLDRAIVAFVGDGELVARARLDLRNQYGGIFSKIHYGTVGLDGTDAELMRGTSELVTGPHPDEALRARPTSPVLRSGEVADGEYVTRNSVSSVCSCSKKNAQQDRAIVALVSDGELVARARLDLRNQYGGIFSKIHYGTVGLDGTDAELMRGTSELVTGPHPDEALRARPTSPVLRSGEVADGEYVTRNSVSSVCSCSKQTAQQDRAIVALVGDRELVARARLGLRIQ</sequence>
<name>A0ABP8N9V9_9BACT</name>
<organism evidence="1 2">
    <name type="scientific">Novipirellula rosea</name>
    <dbReference type="NCBI Taxonomy" id="1031540"/>
    <lineage>
        <taxon>Bacteria</taxon>
        <taxon>Pseudomonadati</taxon>
        <taxon>Planctomycetota</taxon>
        <taxon>Planctomycetia</taxon>
        <taxon>Pirellulales</taxon>
        <taxon>Pirellulaceae</taxon>
        <taxon>Novipirellula</taxon>
    </lineage>
</organism>
<keyword evidence="2" id="KW-1185">Reference proteome</keyword>
<protein>
    <submittedName>
        <fullName evidence="1">Uncharacterized protein</fullName>
    </submittedName>
</protein>
<accession>A0ABP8N9V9</accession>
<evidence type="ECO:0000313" key="2">
    <source>
        <dbReference type="Proteomes" id="UP001500840"/>
    </source>
</evidence>
<evidence type="ECO:0000313" key="1">
    <source>
        <dbReference type="EMBL" id="GAA4461931.1"/>
    </source>
</evidence>